<dbReference type="Ensembl" id="ENSATET00000025895.2">
    <property type="protein sequence ID" value="ENSATEP00000025476.2"/>
    <property type="gene ID" value="ENSATEG00000017682.2"/>
</dbReference>
<accession>A0A3Q1K3U2</accession>
<dbReference type="InterPro" id="IPR007110">
    <property type="entry name" value="Ig-like_dom"/>
</dbReference>
<organism evidence="5 6">
    <name type="scientific">Anabas testudineus</name>
    <name type="common">Climbing perch</name>
    <name type="synonym">Anthias testudineus</name>
    <dbReference type="NCBI Taxonomy" id="64144"/>
    <lineage>
        <taxon>Eukaryota</taxon>
        <taxon>Metazoa</taxon>
        <taxon>Chordata</taxon>
        <taxon>Craniata</taxon>
        <taxon>Vertebrata</taxon>
        <taxon>Euteleostomi</taxon>
        <taxon>Actinopterygii</taxon>
        <taxon>Neopterygii</taxon>
        <taxon>Teleostei</taxon>
        <taxon>Neoteleostei</taxon>
        <taxon>Acanthomorphata</taxon>
        <taxon>Anabantaria</taxon>
        <taxon>Anabantiformes</taxon>
        <taxon>Anabantoidei</taxon>
        <taxon>Anabantidae</taxon>
        <taxon>Anabas</taxon>
    </lineage>
</organism>
<feature type="transmembrane region" description="Helical" evidence="3">
    <location>
        <begin position="153"/>
        <end position="178"/>
    </location>
</feature>
<dbReference type="AlphaFoldDB" id="A0A3Q1K3U2"/>
<dbReference type="Gene3D" id="2.60.40.10">
    <property type="entry name" value="Immunoglobulins"/>
    <property type="match status" value="1"/>
</dbReference>
<feature type="domain" description="Ig-like" evidence="4">
    <location>
        <begin position="51"/>
        <end position="142"/>
    </location>
</feature>
<keyword evidence="2" id="KW-0393">Immunoglobulin domain</keyword>
<dbReference type="PANTHER" id="PTHR16675">
    <property type="entry name" value="MHC CLASS I-RELATED"/>
    <property type="match status" value="1"/>
</dbReference>
<dbReference type="GO" id="GO:0006955">
    <property type="term" value="P:immune response"/>
    <property type="evidence" value="ECO:0007669"/>
    <property type="project" value="TreeGrafter"/>
</dbReference>
<dbReference type="OrthoDB" id="8936120at2759"/>
<reference evidence="5" key="1">
    <citation type="submission" date="2021-04" db="EMBL/GenBank/DDBJ databases">
        <authorList>
            <consortium name="Wellcome Sanger Institute Data Sharing"/>
        </authorList>
    </citation>
    <scope>NUCLEOTIDE SEQUENCE [LARGE SCALE GENOMIC DNA]</scope>
</reference>
<keyword evidence="1" id="KW-0325">Glycoprotein</keyword>
<keyword evidence="3" id="KW-0812">Transmembrane</keyword>
<dbReference type="SUPFAM" id="SSF48726">
    <property type="entry name" value="Immunoglobulin"/>
    <property type="match status" value="1"/>
</dbReference>
<evidence type="ECO:0000313" key="5">
    <source>
        <dbReference type="Ensembl" id="ENSATEP00000025476.2"/>
    </source>
</evidence>
<dbReference type="InParanoid" id="A0A3Q1K3U2"/>
<keyword evidence="3" id="KW-0472">Membrane</keyword>
<dbReference type="InterPro" id="IPR013783">
    <property type="entry name" value="Ig-like_fold"/>
</dbReference>
<dbReference type="InterPro" id="IPR003597">
    <property type="entry name" value="Ig_C1-set"/>
</dbReference>
<sequence length="218" mass="25313">FGYRDELRGWDTMKRTYYEMLYSNIYLPFCIQTLKQLLDRERHLVMRRVQPRVRLITKQVLGGAQLTCVATEFYPRHIKLTLLRDSLPVDEDELRGGSVLPNGNGLYQVRKALVVSDEELQRKHNYTCTASHLSLDNHLQVSWRAQFFHSHRIHIISAPVGLMVFAVLLLLCFVFPPLCLPLSVLLCRYPLPWSCISPESSYCGLLGFLYKSVYSYIL</sequence>
<dbReference type="GeneTree" id="ENSGT00940000178379"/>
<dbReference type="STRING" id="64144.ENSATEP00000025476"/>
<dbReference type="PROSITE" id="PS50835">
    <property type="entry name" value="IG_LIKE"/>
    <property type="match status" value="1"/>
</dbReference>
<reference evidence="5" key="2">
    <citation type="submission" date="2025-08" db="UniProtKB">
        <authorList>
            <consortium name="Ensembl"/>
        </authorList>
    </citation>
    <scope>IDENTIFICATION</scope>
</reference>
<dbReference type="SMART" id="SM00407">
    <property type="entry name" value="IGc1"/>
    <property type="match status" value="1"/>
</dbReference>
<dbReference type="Pfam" id="PF07654">
    <property type="entry name" value="C1-set"/>
    <property type="match status" value="1"/>
</dbReference>
<evidence type="ECO:0000313" key="6">
    <source>
        <dbReference type="Proteomes" id="UP000265040"/>
    </source>
</evidence>
<dbReference type="InterPro" id="IPR003006">
    <property type="entry name" value="Ig/MHC_CS"/>
</dbReference>
<keyword evidence="6" id="KW-1185">Reference proteome</keyword>
<proteinExistence type="predicted"/>
<dbReference type="InterPro" id="IPR036179">
    <property type="entry name" value="Ig-like_dom_sf"/>
</dbReference>
<keyword evidence="3" id="KW-1133">Transmembrane helix</keyword>
<evidence type="ECO:0000256" key="3">
    <source>
        <dbReference type="SAM" id="Phobius"/>
    </source>
</evidence>
<name>A0A3Q1K3U2_ANATE</name>
<dbReference type="GO" id="GO:0009897">
    <property type="term" value="C:external side of plasma membrane"/>
    <property type="evidence" value="ECO:0007669"/>
    <property type="project" value="TreeGrafter"/>
</dbReference>
<dbReference type="Proteomes" id="UP000265040">
    <property type="component" value="Chromosome 16"/>
</dbReference>
<evidence type="ECO:0000259" key="4">
    <source>
        <dbReference type="PROSITE" id="PS50835"/>
    </source>
</evidence>
<reference evidence="5" key="3">
    <citation type="submission" date="2025-09" db="UniProtKB">
        <authorList>
            <consortium name="Ensembl"/>
        </authorList>
    </citation>
    <scope>IDENTIFICATION</scope>
</reference>
<protein>
    <recommendedName>
        <fullName evidence="4">Ig-like domain-containing protein</fullName>
    </recommendedName>
</protein>
<evidence type="ECO:0000256" key="2">
    <source>
        <dbReference type="ARBA" id="ARBA00023319"/>
    </source>
</evidence>
<dbReference type="GO" id="GO:0005615">
    <property type="term" value="C:extracellular space"/>
    <property type="evidence" value="ECO:0007669"/>
    <property type="project" value="TreeGrafter"/>
</dbReference>
<dbReference type="PROSITE" id="PS00290">
    <property type="entry name" value="IG_MHC"/>
    <property type="match status" value="1"/>
</dbReference>
<dbReference type="InterPro" id="IPR050208">
    <property type="entry name" value="MHC_class-I_related"/>
</dbReference>
<gene>
    <name evidence="5" type="primary">CARD19</name>
</gene>
<evidence type="ECO:0000256" key="1">
    <source>
        <dbReference type="ARBA" id="ARBA00023180"/>
    </source>
</evidence>
<dbReference type="PANTHER" id="PTHR16675:SF191">
    <property type="entry name" value="CLASS I HISTOCOMPATIBILITY ANTIGEN, F10 ALPHA CHAIN-LIKE-RELATED"/>
    <property type="match status" value="1"/>
</dbReference>